<organism evidence="1 2">
    <name type="scientific">Ramalina farinacea</name>
    <dbReference type="NCBI Taxonomy" id="258253"/>
    <lineage>
        <taxon>Eukaryota</taxon>
        <taxon>Fungi</taxon>
        <taxon>Dikarya</taxon>
        <taxon>Ascomycota</taxon>
        <taxon>Pezizomycotina</taxon>
        <taxon>Lecanoromycetes</taxon>
        <taxon>OSLEUM clade</taxon>
        <taxon>Lecanoromycetidae</taxon>
        <taxon>Lecanorales</taxon>
        <taxon>Lecanorineae</taxon>
        <taxon>Ramalinaceae</taxon>
        <taxon>Ramalina</taxon>
    </lineage>
</organism>
<dbReference type="EMBL" id="JAPUFD010000001">
    <property type="protein sequence ID" value="MDI1484993.1"/>
    <property type="molecule type" value="Genomic_DNA"/>
</dbReference>
<sequence length="493" mass="56089">MSLSAQASLIKRLGLPKYRGSYPRVSVTSSSLCDDIIKRLAPSLKPYEGCTIIDHNPGVGLFSSKLHDFLRPRSHVLLEPHWKKHAPYLQPLLDAPDSHYHHRDWTDARVRDSSRYEAEGLTPGPGDPASHATLHIFNSAGSAVRNIRGNSFPTHVTSATEFAMDTKKQLNFHARGPTRMLLWCEDGDKKPILPRTIDSRRKLAFFLEAYCHVNEIVGFGGSEKQAQREQSLIIASSRMARQRMRDNDIYTPPHRAAPALEVADERDQVISRYWHEELRDLEASFAAGRHVPDEQPTPEFERLRHLRRWRRQDTKEVLPALELADEQDAIDSLDLESYNPALSPQRRKEITQEIDARTATLHATIASWPPKKWRRFYYLSDDRRALHMPPGPLLMWDRRAYEPFTASESEFSPNRKLALLDFQSKPAEEILPLEGHQHLYYEMLVGAMTSQGGPTGLHFLKQITPGAYDALVPKVTEFGDAREGGGGIWRMCG</sequence>
<proteinExistence type="predicted"/>
<dbReference type="Proteomes" id="UP001161017">
    <property type="component" value="Unassembled WGS sequence"/>
</dbReference>
<reference evidence="1" key="1">
    <citation type="journal article" date="2023" name="Genome Biol. Evol.">
        <title>First Whole Genome Sequence and Flow Cytometry Genome Size Data for the Lichen-Forming Fungus Ramalina farinacea (Ascomycota).</title>
        <authorList>
            <person name="Llewellyn T."/>
            <person name="Mian S."/>
            <person name="Hill R."/>
            <person name="Leitch I.J."/>
            <person name="Gaya E."/>
        </authorList>
    </citation>
    <scope>NUCLEOTIDE SEQUENCE</scope>
    <source>
        <strain evidence="1">LIQ254RAFAR</strain>
    </source>
</reference>
<comment type="caution">
    <text evidence="1">The sequence shown here is derived from an EMBL/GenBank/DDBJ whole genome shotgun (WGS) entry which is preliminary data.</text>
</comment>
<accession>A0AA43QEB6</accession>
<evidence type="ECO:0008006" key="3">
    <source>
        <dbReference type="Google" id="ProtNLM"/>
    </source>
</evidence>
<dbReference type="AlphaFoldDB" id="A0AA43QEB6"/>
<dbReference type="Gene3D" id="3.40.50.150">
    <property type="entry name" value="Vaccinia Virus protein VP39"/>
    <property type="match status" value="1"/>
</dbReference>
<dbReference type="InterPro" id="IPR029063">
    <property type="entry name" value="SAM-dependent_MTases_sf"/>
</dbReference>
<evidence type="ECO:0000313" key="2">
    <source>
        <dbReference type="Proteomes" id="UP001161017"/>
    </source>
</evidence>
<name>A0AA43QEB6_9LECA</name>
<gene>
    <name evidence="1" type="ORF">OHK93_000127</name>
</gene>
<evidence type="ECO:0000313" key="1">
    <source>
        <dbReference type="EMBL" id="MDI1484993.1"/>
    </source>
</evidence>
<keyword evidence="2" id="KW-1185">Reference proteome</keyword>
<dbReference type="SUPFAM" id="SSF53335">
    <property type="entry name" value="S-adenosyl-L-methionine-dependent methyltransferases"/>
    <property type="match status" value="1"/>
</dbReference>
<protein>
    <recommendedName>
        <fullName evidence="3">rRNA adenine N(6)-methyltransferase</fullName>
    </recommendedName>
</protein>